<comment type="caution">
    <text evidence="2">The sequence shown here is derived from an EMBL/GenBank/DDBJ whole genome shotgun (WGS) entry which is preliminary data.</text>
</comment>
<keyword evidence="3" id="KW-1185">Reference proteome</keyword>
<reference evidence="2" key="3">
    <citation type="submission" date="2024-09" db="EMBL/GenBank/DDBJ databases">
        <authorList>
            <person name="Sun Q."/>
            <person name="Mori K."/>
        </authorList>
    </citation>
    <scope>NUCLEOTIDE SEQUENCE</scope>
    <source>
        <strain evidence="2">CGMCC 4.7177</strain>
    </source>
</reference>
<feature type="non-terminal residue" evidence="2">
    <location>
        <position position="110"/>
    </location>
</feature>
<dbReference type="Proteomes" id="UP001595839">
    <property type="component" value="Unassembled WGS sequence"/>
</dbReference>
<dbReference type="EMBL" id="JBHSFK010000013">
    <property type="protein sequence ID" value="MFC4502154.1"/>
    <property type="molecule type" value="Genomic_DNA"/>
</dbReference>
<evidence type="ECO:0000313" key="3">
    <source>
        <dbReference type="Proteomes" id="UP001595839"/>
    </source>
</evidence>
<organism evidence="2 3">
    <name type="scientific">Streptomyces vulcanius</name>
    <dbReference type="NCBI Taxonomy" id="1441876"/>
    <lineage>
        <taxon>Bacteria</taxon>
        <taxon>Bacillati</taxon>
        <taxon>Actinomycetota</taxon>
        <taxon>Actinomycetes</taxon>
        <taxon>Kitasatosporales</taxon>
        <taxon>Streptomycetaceae</taxon>
        <taxon>Streptomyces</taxon>
    </lineage>
</organism>
<accession>A0ABV9B426</accession>
<dbReference type="EMBL" id="JBHSFK010000048">
    <property type="protein sequence ID" value="MFC4506914.1"/>
    <property type="molecule type" value="Genomic_DNA"/>
</dbReference>
<protein>
    <submittedName>
        <fullName evidence="2">Radical SAM protein</fullName>
    </submittedName>
</protein>
<reference evidence="3" key="2">
    <citation type="journal article" date="2019" name="Int. J. Syst. Evol. Microbiol.">
        <title>The Global Catalogue of Microorganisms (GCM) 10K type strain sequencing project: providing services to taxonomists for standard genome sequencing and annotation.</title>
        <authorList>
            <consortium name="The Broad Institute Genomics Platform"/>
            <consortium name="The Broad Institute Genome Sequencing Center for Infectious Disease"/>
            <person name="Wu L."/>
            <person name="Ma J."/>
        </authorList>
    </citation>
    <scope>NUCLEOTIDE SEQUENCE [LARGE SCALE GENOMIC DNA]</scope>
    <source>
        <strain evidence="3">CGMCC 4.7177</strain>
    </source>
</reference>
<evidence type="ECO:0000313" key="1">
    <source>
        <dbReference type="EMBL" id="MFC4502154.1"/>
    </source>
</evidence>
<proteinExistence type="predicted"/>
<evidence type="ECO:0000313" key="2">
    <source>
        <dbReference type="EMBL" id="MFC4506914.1"/>
    </source>
</evidence>
<reference evidence="2" key="1">
    <citation type="journal article" date="2014" name="Int. J. Syst. Evol. Microbiol.">
        <title>Complete genome of a new Firmicutes species belonging to the dominant human colonic microbiota ('Ruminococcus bicirculans') reveals two chromosomes and a selective capacity to utilize plant glucans.</title>
        <authorList>
            <consortium name="NISC Comparative Sequencing Program"/>
            <person name="Wegmann U."/>
            <person name="Louis P."/>
            <person name="Goesmann A."/>
            <person name="Henrissat B."/>
            <person name="Duncan S.H."/>
            <person name="Flint H.J."/>
        </authorList>
    </citation>
    <scope>NUCLEOTIDE SEQUENCE</scope>
    <source>
        <strain evidence="2">CGMCC 4.7177</strain>
    </source>
</reference>
<sequence>MEKPEMIQHHALRGISSAIPVRISMDRTLRVKVIDACGMTCTFCHNEGTPVAADNHARHTGDFGAAGRSGRVSLYLATNGARFVAAPVFPDESFRSALVQLREALGFNEV</sequence>
<name>A0ABV9B426_9ACTN</name>
<gene>
    <name evidence="1" type="ORF">ACFPIH_21915</name>
    <name evidence="2" type="ORF">ACFPIH_46985</name>
</gene>